<dbReference type="Pfam" id="PF00084">
    <property type="entry name" value="Sushi"/>
    <property type="match status" value="3"/>
</dbReference>
<feature type="disulfide bond" evidence="4">
    <location>
        <begin position="87"/>
        <end position="130"/>
    </location>
</feature>
<feature type="domain" description="Sushi" evidence="5">
    <location>
        <begin position="209"/>
        <end position="267"/>
    </location>
</feature>
<dbReference type="PANTHER" id="PTHR45785">
    <property type="entry name" value="COMPLEMENT FACTOR H-RELATED"/>
    <property type="match status" value="1"/>
</dbReference>
<keyword evidence="2" id="KW-0732">Signal</keyword>
<organism evidence="6 7">
    <name type="scientific">Xenopus laevis</name>
    <name type="common">African clawed frog</name>
    <dbReference type="NCBI Taxonomy" id="8355"/>
    <lineage>
        <taxon>Eukaryota</taxon>
        <taxon>Metazoa</taxon>
        <taxon>Chordata</taxon>
        <taxon>Craniata</taxon>
        <taxon>Vertebrata</taxon>
        <taxon>Euteleostomi</taxon>
        <taxon>Amphibia</taxon>
        <taxon>Batrachia</taxon>
        <taxon>Anura</taxon>
        <taxon>Pipoidea</taxon>
        <taxon>Pipidae</taxon>
        <taxon>Xenopodinae</taxon>
        <taxon>Xenopus</taxon>
        <taxon>Xenopus</taxon>
    </lineage>
</organism>
<evidence type="ECO:0000256" key="3">
    <source>
        <dbReference type="ARBA" id="ARBA00023157"/>
    </source>
</evidence>
<sequence length="327" mass="37346">MDPVGISVFILSFIAVAAQRSDHKCEKPTLENGRLHVWVLSDLSINRVISYRCDKGYVPAKQIGKLYGTTRCTKTGWYPEPKCLEGCGPPPVVLQGETVQDRMKSYEHGSLLTYKCPLYYTLEGNQNITCRNGLWDDPPVCQGPCTLSEEDMKANGIRRGSFFWWRGSILQHGDRVSFRCVQGYEKSEFSLRVECNNGVIPYPKCTKLENCGSPPVVPYGETIQGRMKSFEHGTVMTYQCLQYYTLEGNRNVTCRYGKWDDPPVCREPCVVTSKDVEENKLLWLFNEKLYFPHGYYVAFICSQGGYKLHRVQCHQGIMAYPKCSRQD</sequence>
<protein>
    <submittedName>
        <fullName evidence="7">Coagulation factor XIII B chain</fullName>
    </submittedName>
</protein>
<dbReference type="PaxDb" id="8355-A0A1L8F4Q8"/>
<dbReference type="SMART" id="SM00032">
    <property type="entry name" value="CCP"/>
    <property type="match status" value="4"/>
</dbReference>
<evidence type="ECO:0000313" key="6">
    <source>
        <dbReference type="Proteomes" id="UP000186698"/>
    </source>
</evidence>
<dbReference type="InterPro" id="IPR051503">
    <property type="entry name" value="ComplSys_Reg/VirEntry_Med"/>
</dbReference>
<evidence type="ECO:0000313" key="8">
    <source>
        <dbReference type="Xenbase" id="XB-GENE-22062740"/>
    </source>
</evidence>
<dbReference type="OMA" id="ANTYRSG"/>
<keyword evidence="3 4" id="KW-1015">Disulfide bond</keyword>
<dbReference type="Xenbase" id="XB-GENE-22062740">
    <property type="gene designation" value="svep1l.S"/>
</dbReference>
<dbReference type="Bgee" id="108700371">
    <property type="expression patterns" value="Expressed in lung and 7 other cell types or tissues"/>
</dbReference>
<dbReference type="Proteomes" id="UP000186698">
    <property type="component" value="Chromosome 8S"/>
</dbReference>
<feature type="disulfide bond" evidence="4">
    <location>
        <begin position="211"/>
        <end position="254"/>
    </location>
</feature>
<dbReference type="InterPro" id="IPR035976">
    <property type="entry name" value="Sushi/SCR/CCP_sf"/>
</dbReference>
<keyword evidence="6" id="KW-1185">Reference proteome</keyword>
<keyword evidence="1 4" id="KW-0768">Sushi</keyword>
<dbReference type="PROSITE" id="PS50923">
    <property type="entry name" value="SUSHI"/>
    <property type="match status" value="2"/>
</dbReference>
<dbReference type="PANTHER" id="PTHR45785:SF16">
    <property type="entry name" value="COAGULATION FACTOR XIII B CHAIN ISOFORM X1"/>
    <property type="match status" value="1"/>
</dbReference>
<comment type="caution">
    <text evidence="4">Lacks conserved residue(s) required for the propagation of feature annotation.</text>
</comment>
<dbReference type="AlphaFoldDB" id="A0A1L8F4Q8"/>
<evidence type="ECO:0000256" key="1">
    <source>
        <dbReference type="ARBA" id="ARBA00022659"/>
    </source>
</evidence>
<reference evidence="7" key="1">
    <citation type="submission" date="2025-08" db="UniProtKB">
        <authorList>
            <consortium name="RefSeq"/>
        </authorList>
    </citation>
    <scope>IDENTIFICATION</scope>
    <source>
        <strain evidence="7">J_2021</strain>
        <tissue evidence="7">Erythrocytes</tissue>
    </source>
</reference>
<proteinExistence type="predicted"/>
<dbReference type="KEGG" id="xla:108700371"/>
<evidence type="ECO:0000256" key="2">
    <source>
        <dbReference type="ARBA" id="ARBA00022729"/>
    </source>
</evidence>
<evidence type="ECO:0000256" key="4">
    <source>
        <dbReference type="PROSITE-ProRule" id="PRU00302"/>
    </source>
</evidence>
<dbReference type="AGR" id="Xenbase:XB-GENE-22062740"/>
<dbReference type="CTD" id="108700371"/>
<dbReference type="InterPro" id="IPR000436">
    <property type="entry name" value="Sushi_SCR_CCP_dom"/>
</dbReference>
<dbReference type="SUPFAM" id="SSF57535">
    <property type="entry name" value="Complement control module/SCR domain"/>
    <property type="match status" value="5"/>
</dbReference>
<dbReference type="OrthoDB" id="10051774at2759"/>
<feature type="domain" description="Sushi" evidence="5">
    <location>
        <begin position="85"/>
        <end position="143"/>
    </location>
</feature>
<dbReference type="CDD" id="cd00033">
    <property type="entry name" value="CCP"/>
    <property type="match status" value="2"/>
</dbReference>
<dbReference type="Gene3D" id="2.10.70.10">
    <property type="entry name" value="Complement Module, domain 1"/>
    <property type="match status" value="5"/>
</dbReference>
<name>A0A1L8F4Q8_XENLA</name>
<evidence type="ECO:0000313" key="7">
    <source>
        <dbReference type="RefSeq" id="XP_018088989.1"/>
    </source>
</evidence>
<dbReference type="GeneID" id="108700371"/>
<gene>
    <name evidence="7 8" type="primary">svep1l.S</name>
</gene>
<evidence type="ECO:0000259" key="5">
    <source>
        <dbReference type="PROSITE" id="PS50923"/>
    </source>
</evidence>
<dbReference type="RefSeq" id="XP_018088989.1">
    <property type="nucleotide sequence ID" value="XM_018233500.2"/>
</dbReference>
<accession>A0A1L8F4Q8</accession>